<gene>
    <name evidence="1" type="ORF">A2886_01575</name>
</gene>
<comment type="caution">
    <text evidence="1">The sequence shown here is derived from an EMBL/GenBank/DDBJ whole genome shotgun (WGS) entry which is preliminary data.</text>
</comment>
<proteinExistence type="predicted"/>
<organism evidence="1 2">
    <name type="scientific">candidate division WWE3 bacterium RIFCSPHIGHO2_01_FULL_42_13</name>
    <dbReference type="NCBI Taxonomy" id="1802617"/>
    <lineage>
        <taxon>Bacteria</taxon>
        <taxon>Katanobacteria</taxon>
    </lineage>
</organism>
<evidence type="ECO:0000313" key="1">
    <source>
        <dbReference type="EMBL" id="OGC47928.1"/>
    </source>
</evidence>
<dbReference type="Proteomes" id="UP000176608">
    <property type="component" value="Unassembled WGS sequence"/>
</dbReference>
<dbReference type="EMBL" id="MEVA01000001">
    <property type="protein sequence ID" value="OGC47928.1"/>
    <property type="molecule type" value="Genomic_DNA"/>
</dbReference>
<protein>
    <submittedName>
        <fullName evidence="1">Uncharacterized protein</fullName>
    </submittedName>
</protein>
<name>A0A1F4USL1_UNCKA</name>
<accession>A0A1F4USL1</accession>
<sequence>MSKNIWLLTEERPKKAVIQAILKRFCAEFGVEYVGDIKILPVISPEGRFQFRYKVIGFEAELVKEIFILPVSGYSSFVDFMLFYQDEQPTDKDKPLLLIEETKTDDVESRNTGVYQRCSKFVFTEFFYPNVQKIMLYNRQIPQKVKPTLTYIFGTRMLLTLDVEIIGKSLDPEIFRPFSRLDELIDLKNSMPKPYNGVPVRIKKEQDKIYISAKLEKAGRLAHDPNIGMVAIMAACIRKLGWSGEIIITKHGLADQSVVGNKNKFNFIAHEHEIELEGITLPNVTLPDKYWKVEKEKEKAGTIFVHVICENLVDGVSIYENHGGSERGYFWDHSTIPPMYEAVKKYTNREEYKSGNKEAIVYIPDLVLLDVKRNEIINIEGKTYKNRLKGVQELSNYVYFELNYIQHYYKDSKLAVGLVLAGSGNAEVAKQIPELILYLDDKGNITLGDRAPQLVKDAVEKLSSL</sequence>
<dbReference type="AlphaFoldDB" id="A0A1F4USL1"/>
<reference evidence="1 2" key="1">
    <citation type="journal article" date="2016" name="Nat. Commun.">
        <title>Thousands of microbial genomes shed light on interconnected biogeochemical processes in an aquifer system.</title>
        <authorList>
            <person name="Anantharaman K."/>
            <person name="Brown C.T."/>
            <person name="Hug L.A."/>
            <person name="Sharon I."/>
            <person name="Castelle C.J."/>
            <person name="Probst A.J."/>
            <person name="Thomas B.C."/>
            <person name="Singh A."/>
            <person name="Wilkins M.J."/>
            <person name="Karaoz U."/>
            <person name="Brodie E.L."/>
            <person name="Williams K.H."/>
            <person name="Hubbard S.S."/>
            <person name="Banfield J.F."/>
        </authorList>
    </citation>
    <scope>NUCLEOTIDE SEQUENCE [LARGE SCALE GENOMIC DNA]</scope>
</reference>
<evidence type="ECO:0000313" key="2">
    <source>
        <dbReference type="Proteomes" id="UP000176608"/>
    </source>
</evidence>